<keyword evidence="3" id="KW-1185">Reference proteome</keyword>
<organism evidence="2 3">
    <name type="scientific">Vanrija albida</name>
    <dbReference type="NCBI Taxonomy" id="181172"/>
    <lineage>
        <taxon>Eukaryota</taxon>
        <taxon>Fungi</taxon>
        <taxon>Dikarya</taxon>
        <taxon>Basidiomycota</taxon>
        <taxon>Agaricomycotina</taxon>
        <taxon>Tremellomycetes</taxon>
        <taxon>Trichosporonales</taxon>
        <taxon>Trichosporonaceae</taxon>
        <taxon>Vanrija</taxon>
    </lineage>
</organism>
<keyword evidence="1" id="KW-0812">Transmembrane</keyword>
<sequence>MSDAQALFMGLVHTVQASTAPALSCLDSHNLQGVGESAFAIVSSAWGVVYTFVHGLVVLFWDILESFAAFLGASVNFVISNIVLLIVLAVGFVVYRSRAASKPAAAVRRGKKKTE</sequence>
<keyword evidence="1" id="KW-1133">Transmembrane helix</keyword>
<protein>
    <submittedName>
        <fullName evidence="2">Uncharacterized protein</fullName>
    </submittedName>
</protein>
<feature type="transmembrane region" description="Helical" evidence="1">
    <location>
        <begin position="38"/>
        <end position="61"/>
    </location>
</feature>
<feature type="transmembrane region" description="Helical" evidence="1">
    <location>
        <begin position="67"/>
        <end position="95"/>
    </location>
</feature>
<accession>A0ABR3QFV9</accession>
<evidence type="ECO:0000313" key="2">
    <source>
        <dbReference type="EMBL" id="KAL1413589.1"/>
    </source>
</evidence>
<evidence type="ECO:0000313" key="3">
    <source>
        <dbReference type="Proteomes" id="UP001565368"/>
    </source>
</evidence>
<dbReference type="RefSeq" id="XP_069213533.1">
    <property type="nucleotide sequence ID" value="XM_069349989.1"/>
</dbReference>
<dbReference type="GeneID" id="95982407"/>
<keyword evidence="1" id="KW-0472">Membrane</keyword>
<proteinExistence type="predicted"/>
<evidence type="ECO:0000256" key="1">
    <source>
        <dbReference type="SAM" id="Phobius"/>
    </source>
</evidence>
<dbReference type="EMBL" id="JBBXJM010000001">
    <property type="protein sequence ID" value="KAL1413589.1"/>
    <property type="molecule type" value="Genomic_DNA"/>
</dbReference>
<reference evidence="2 3" key="1">
    <citation type="submission" date="2023-08" db="EMBL/GenBank/DDBJ databases">
        <title>Annotated Genome Sequence of Vanrija albida AlHP1.</title>
        <authorList>
            <person name="Herzog R."/>
        </authorList>
    </citation>
    <scope>NUCLEOTIDE SEQUENCE [LARGE SCALE GENOMIC DNA]</scope>
    <source>
        <strain evidence="2 3">AlHP1</strain>
    </source>
</reference>
<dbReference type="Proteomes" id="UP001565368">
    <property type="component" value="Unassembled WGS sequence"/>
</dbReference>
<name>A0ABR3QFV9_9TREE</name>
<comment type="caution">
    <text evidence="2">The sequence shown here is derived from an EMBL/GenBank/DDBJ whole genome shotgun (WGS) entry which is preliminary data.</text>
</comment>
<gene>
    <name evidence="2" type="ORF">Q8F55_001364</name>
</gene>